<feature type="signal peptide" evidence="1">
    <location>
        <begin position="1"/>
        <end position="27"/>
    </location>
</feature>
<protein>
    <submittedName>
        <fullName evidence="2">Uncharacterized protein</fullName>
    </submittedName>
</protein>
<evidence type="ECO:0000256" key="1">
    <source>
        <dbReference type="SAM" id="SignalP"/>
    </source>
</evidence>
<evidence type="ECO:0000313" key="2">
    <source>
        <dbReference type="EMBL" id="GID63574.1"/>
    </source>
</evidence>
<dbReference type="RefSeq" id="WP_203739017.1">
    <property type="nucleotide sequence ID" value="NZ_BAAAUC010000041.1"/>
</dbReference>
<proteinExistence type="predicted"/>
<sequence length="118" mass="12529">MRTVMRLAAAGGGILAALAMTAGPAQAAPKDDPDVRAACDTFNRIGAQTGLWTHHNCANWRANRSSSVLIVNNGRVRTGVWNQSAWPFNFSNLPQVINVNGVKITSTTPATPHKPPKG</sequence>
<comment type="caution">
    <text evidence="2">The sequence shown here is derived from an EMBL/GenBank/DDBJ whole genome shotgun (WGS) entry which is preliminary data.</text>
</comment>
<dbReference type="AlphaFoldDB" id="A0A919M5P1"/>
<evidence type="ECO:0000313" key="3">
    <source>
        <dbReference type="Proteomes" id="UP000619479"/>
    </source>
</evidence>
<keyword evidence="3" id="KW-1185">Reference proteome</keyword>
<gene>
    <name evidence="2" type="ORF">Acy02nite_14550</name>
</gene>
<reference evidence="2" key="1">
    <citation type="submission" date="2021-01" db="EMBL/GenBank/DDBJ databases">
        <title>Whole genome shotgun sequence of Actinoplanes cyaneus NBRC 14990.</title>
        <authorList>
            <person name="Komaki H."/>
            <person name="Tamura T."/>
        </authorList>
    </citation>
    <scope>NUCLEOTIDE SEQUENCE</scope>
    <source>
        <strain evidence="2">NBRC 14990</strain>
    </source>
</reference>
<keyword evidence="1" id="KW-0732">Signal</keyword>
<dbReference type="EMBL" id="BOMH01000010">
    <property type="protein sequence ID" value="GID63574.1"/>
    <property type="molecule type" value="Genomic_DNA"/>
</dbReference>
<organism evidence="2 3">
    <name type="scientific">Actinoplanes cyaneus</name>
    <dbReference type="NCBI Taxonomy" id="52696"/>
    <lineage>
        <taxon>Bacteria</taxon>
        <taxon>Bacillati</taxon>
        <taxon>Actinomycetota</taxon>
        <taxon>Actinomycetes</taxon>
        <taxon>Micromonosporales</taxon>
        <taxon>Micromonosporaceae</taxon>
        <taxon>Actinoplanes</taxon>
    </lineage>
</organism>
<dbReference type="Proteomes" id="UP000619479">
    <property type="component" value="Unassembled WGS sequence"/>
</dbReference>
<name>A0A919M5P1_9ACTN</name>
<accession>A0A919M5P1</accession>
<feature type="chain" id="PRO_5037664399" evidence="1">
    <location>
        <begin position="28"/>
        <end position="118"/>
    </location>
</feature>